<sequence>MLYVCIFHHFYSMIPALRQCVGYLPWATTSQSFCVRYLHDQSWETYAVDRPTKHVAHLQFNRAEKLNAMSVKFWKETKEIFKAIQVDKSIRSVVVSGRGKAFSSGQ</sequence>
<dbReference type="EMBL" id="LUCH01001803">
    <property type="protein sequence ID" value="KAF5402456.1"/>
    <property type="molecule type" value="Genomic_DNA"/>
</dbReference>
<dbReference type="SUPFAM" id="SSF52096">
    <property type="entry name" value="ClpP/crotonase"/>
    <property type="match status" value="1"/>
</dbReference>
<dbReference type="Pfam" id="PF00378">
    <property type="entry name" value="ECH_1"/>
    <property type="match status" value="1"/>
</dbReference>
<organism evidence="1 2">
    <name type="scientific">Paragonimus heterotremus</name>
    <dbReference type="NCBI Taxonomy" id="100268"/>
    <lineage>
        <taxon>Eukaryota</taxon>
        <taxon>Metazoa</taxon>
        <taxon>Spiralia</taxon>
        <taxon>Lophotrochozoa</taxon>
        <taxon>Platyhelminthes</taxon>
        <taxon>Trematoda</taxon>
        <taxon>Digenea</taxon>
        <taxon>Plagiorchiida</taxon>
        <taxon>Troglotremata</taxon>
        <taxon>Troglotrematidae</taxon>
        <taxon>Paragonimus</taxon>
    </lineage>
</organism>
<dbReference type="Gene3D" id="3.90.226.10">
    <property type="entry name" value="2-enoyl-CoA Hydratase, Chain A, domain 1"/>
    <property type="match status" value="1"/>
</dbReference>
<accession>A0A8J4WIT7</accession>
<dbReference type="AlphaFoldDB" id="A0A8J4WIT7"/>
<protein>
    <submittedName>
        <fullName evidence="1">Uncharacterized protein</fullName>
    </submittedName>
</protein>
<dbReference type="OrthoDB" id="14970at2759"/>
<keyword evidence="2" id="KW-1185">Reference proteome</keyword>
<name>A0A8J4WIT7_9TREM</name>
<proteinExistence type="predicted"/>
<dbReference type="InterPro" id="IPR029045">
    <property type="entry name" value="ClpP/crotonase-like_dom_sf"/>
</dbReference>
<gene>
    <name evidence="1" type="ORF">PHET_04210</name>
</gene>
<evidence type="ECO:0000313" key="1">
    <source>
        <dbReference type="EMBL" id="KAF5402456.1"/>
    </source>
</evidence>
<dbReference type="InterPro" id="IPR045002">
    <property type="entry name" value="Ech1-like"/>
</dbReference>
<dbReference type="GO" id="GO:0016853">
    <property type="term" value="F:isomerase activity"/>
    <property type="evidence" value="ECO:0007669"/>
    <property type="project" value="InterPro"/>
</dbReference>
<dbReference type="Proteomes" id="UP000748531">
    <property type="component" value="Unassembled WGS sequence"/>
</dbReference>
<dbReference type="PANTHER" id="PTHR43149">
    <property type="entry name" value="ENOYL-COA HYDRATASE"/>
    <property type="match status" value="1"/>
</dbReference>
<evidence type="ECO:0000313" key="2">
    <source>
        <dbReference type="Proteomes" id="UP000748531"/>
    </source>
</evidence>
<dbReference type="InterPro" id="IPR001753">
    <property type="entry name" value="Enoyl-CoA_hydra/iso"/>
</dbReference>
<reference evidence="1" key="1">
    <citation type="submission" date="2019-05" db="EMBL/GenBank/DDBJ databases">
        <title>Annotation for the trematode Paragonimus heterotremus.</title>
        <authorList>
            <person name="Choi Y.-J."/>
        </authorList>
    </citation>
    <scope>NUCLEOTIDE SEQUENCE</scope>
    <source>
        <strain evidence="1">LC</strain>
    </source>
</reference>
<comment type="caution">
    <text evidence="1">The sequence shown here is derived from an EMBL/GenBank/DDBJ whole genome shotgun (WGS) entry which is preliminary data.</text>
</comment>